<dbReference type="Pfam" id="PF02899">
    <property type="entry name" value="Phage_int_SAM_1"/>
    <property type="match status" value="1"/>
</dbReference>
<dbReference type="Gene3D" id="1.10.443.10">
    <property type="entry name" value="Intergrase catalytic core"/>
    <property type="match status" value="1"/>
</dbReference>
<feature type="active site" evidence="10">
    <location>
        <position position="146"/>
    </location>
</feature>
<feature type="domain" description="Tyr recombinase" evidence="12">
    <location>
        <begin position="107"/>
        <end position="283"/>
    </location>
</feature>
<evidence type="ECO:0000259" key="12">
    <source>
        <dbReference type="PROSITE" id="PS51898"/>
    </source>
</evidence>
<dbReference type="GO" id="GO:0051301">
    <property type="term" value="P:cell division"/>
    <property type="evidence" value="ECO:0007669"/>
    <property type="project" value="UniProtKB-UniRule"/>
</dbReference>
<dbReference type="NCBIfam" id="NF040815">
    <property type="entry name" value="recomb_XerA_Arch"/>
    <property type="match status" value="1"/>
</dbReference>
<dbReference type="SUPFAM" id="SSF56349">
    <property type="entry name" value="DNA breaking-rejoining enzymes"/>
    <property type="match status" value="1"/>
</dbReference>
<feature type="active site" evidence="10">
    <location>
        <position position="261"/>
    </location>
</feature>
<dbReference type="InterPro" id="IPR002104">
    <property type="entry name" value="Integrase_catalytic"/>
</dbReference>
<keyword evidence="8 10" id="KW-0233">DNA recombination</keyword>
<dbReference type="AlphaFoldDB" id="A0A7V4CH49"/>
<dbReference type="NCBIfam" id="TIGR02224">
    <property type="entry name" value="recomb_XerC"/>
    <property type="match status" value="1"/>
</dbReference>
<keyword evidence="4 10" id="KW-0132">Cell division</keyword>
<keyword evidence="3 10" id="KW-0963">Cytoplasm</keyword>
<evidence type="ECO:0000256" key="8">
    <source>
        <dbReference type="ARBA" id="ARBA00023172"/>
    </source>
</evidence>
<dbReference type="GO" id="GO:0009037">
    <property type="term" value="F:tyrosine-based site-specific recombinase activity"/>
    <property type="evidence" value="ECO:0007669"/>
    <property type="project" value="UniProtKB-UniRule"/>
</dbReference>
<evidence type="ECO:0000256" key="7">
    <source>
        <dbReference type="ARBA" id="ARBA00023125"/>
    </source>
</evidence>
<organism evidence="14">
    <name type="scientific">candidate division WOR-3 bacterium</name>
    <dbReference type="NCBI Taxonomy" id="2052148"/>
    <lineage>
        <taxon>Bacteria</taxon>
        <taxon>Bacteria division WOR-3</taxon>
    </lineage>
</organism>
<dbReference type="HAMAP" id="MF_01808">
    <property type="entry name" value="Recomb_XerC_XerD"/>
    <property type="match status" value="1"/>
</dbReference>
<dbReference type="PANTHER" id="PTHR30349:SF77">
    <property type="entry name" value="TYROSINE RECOMBINASE XERC"/>
    <property type="match status" value="1"/>
</dbReference>
<reference evidence="14" key="1">
    <citation type="journal article" date="2020" name="mSystems">
        <title>Genome- and Community-Level Interaction Insights into Carbon Utilization and Element Cycling Functions of Hydrothermarchaeota in Hydrothermal Sediment.</title>
        <authorList>
            <person name="Zhou Z."/>
            <person name="Liu Y."/>
            <person name="Xu W."/>
            <person name="Pan J."/>
            <person name="Luo Z.H."/>
            <person name="Li M."/>
        </authorList>
    </citation>
    <scope>NUCLEOTIDE SEQUENCE [LARGE SCALE GENOMIC DNA]</scope>
    <source>
        <strain evidence="14">SpSt-655</strain>
    </source>
</reference>
<evidence type="ECO:0000256" key="3">
    <source>
        <dbReference type="ARBA" id="ARBA00022490"/>
    </source>
</evidence>
<evidence type="ECO:0000256" key="4">
    <source>
        <dbReference type="ARBA" id="ARBA00022618"/>
    </source>
</evidence>
<feature type="active site" description="O-(3'-phospho-DNA)-tyrosine intermediate" evidence="10">
    <location>
        <position position="270"/>
    </location>
</feature>
<evidence type="ECO:0000259" key="13">
    <source>
        <dbReference type="PROSITE" id="PS51900"/>
    </source>
</evidence>
<keyword evidence="5 10" id="KW-0159">Chromosome partition</keyword>
<proteinExistence type="inferred from homology"/>
<dbReference type="NCBIfam" id="NF001399">
    <property type="entry name" value="PRK00283.1"/>
    <property type="match status" value="1"/>
</dbReference>
<dbReference type="PROSITE" id="PS51898">
    <property type="entry name" value="TYR_RECOMBINASE"/>
    <property type="match status" value="1"/>
</dbReference>
<evidence type="ECO:0000256" key="10">
    <source>
        <dbReference type="HAMAP-Rule" id="MF_01808"/>
    </source>
</evidence>
<accession>A0A7V4CH49</accession>
<dbReference type="Pfam" id="PF00589">
    <property type="entry name" value="Phage_integrase"/>
    <property type="match status" value="1"/>
</dbReference>
<sequence>MDNLIEKFLEYLKKERDYSEETVRAYKNDLLQFKEYLIDRENTNDLLKVNYQMVRNFVGYLIKYGYDKKSTARKLSAVKSFYKFLKSIKLIEKNPALGPKSPRLEKKLPTFLTEAQVKEVLDLQPPTEISYRDKAILELLYASGLRVSELVNLKISDVDFENRVLRVKGKGGKERVVPFGSYALKAIKNYLQERKDNSPYLFVSKFNKKLSNRQIQKIVKKYLSKIPNPPATNPHTFRHSFATHLLDRGADLRAVQELLGHSSLETTQIYTHLTIGKLKEIYKKTHPRAKLN</sequence>
<comment type="similarity">
    <text evidence="2 10">Belongs to the 'phage' integrase family. XerC subfamily.</text>
</comment>
<keyword evidence="6 10" id="KW-0229">DNA integration</keyword>
<evidence type="ECO:0000256" key="2">
    <source>
        <dbReference type="ARBA" id="ARBA00006657"/>
    </source>
</evidence>
<dbReference type="InterPro" id="IPR050090">
    <property type="entry name" value="Tyrosine_recombinase_XerCD"/>
</dbReference>
<evidence type="ECO:0000313" key="14">
    <source>
        <dbReference type="EMBL" id="HGQ55019.1"/>
    </source>
</evidence>
<dbReference type="PANTHER" id="PTHR30349">
    <property type="entry name" value="PHAGE INTEGRASE-RELATED"/>
    <property type="match status" value="1"/>
</dbReference>
<name>A0A7V4CH49_UNCW3</name>
<dbReference type="CDD" id="cd00798">
    <property type="entry name" value="INT_XerDC_C"/>
    <property type="match status" value="1"/>
</dbReference>
<dbReference type="InterPro" id="IPR044068">
    <property type="entry name" value="CB"/>
</dbReference>
<feature type="domain" description="Core-binding (CB)" evidence="13">
    <location>
        <begin position="1"/>
        <end position="86"/>
    </location>
</feature>
<dbReference type="PROSITE" id="PS51900">
    <property type="entry name" value="CB"/>
    <property type="match status" value="1"/>
</dbReference>
<comment type="subunit">
    <text evidence="10">Forms a cyclic heterotetrameric complex composed of two molecules of XerC and two molecules of XerD.</text>
</comment>
<comment type="subcellular location">
    <subcellularLocation>
        <location evidence="1 10">Cytoplasm</location>
    </subcellularLocation>
</comment>
<dbReference type="InterPro" id="IPR023009">
    <property type="entry name" value="Tyrosine_recombinase_XerC/XerD"/>
</dbReference>
<dbReference type="InterPro" id="IPR010998">
    <property type="entry name" value="Integrase_recombinase_N"/>
</dbReference>
<comment type="function">
    <text evidence="10">Site-specific tyrosine recombinase, which acts by catalyzing the cutting and rejoining of the recombining DNA molecules. The XerC-XerD complex is essential to convert dimers of the bacterial chromosome into monomers to permit their segregation at cell division. It also contributes to the segregational stability of plasmids.</text>
</comment>
<evidence type="ECO:0000256" key="6">
    <source>
        <dbReference type="ARBA" id="ARBA00022908"/>
    </source>
</evidence>
<evidence type="ECO:0000256" key="11">
    <source>
        <dbReference type="NCBIfam" id="TIGR02224"/>
    </source>
</evidence>
<dbReference type="InterPro" id="IPR011010">
    <property type="entry name" value="DNA_brk_join_enz"/>
</dbReference>
<evidence type="ECO:0000256" key="9">
    <source>
        <dbReference type="ARBA" id="ARBA00023306"/>
    </source>
</evidence>
<feature type="active site" evidence="10">
    <location>
        <position position="170"/>
    </location>
</feature>
<feature type="active site" evidence="10">
    <location>
        <position position="238"/>
    </location>
</feature>
<dbReference type="GO" id="GO:0007059">
    <property type="term" value="P:chromosome segregation"/>
    <property type="evidence" value="ECO:0007669"/>
    <property type="project" value="UniProtKB-UniRule"/>
</dbReference>
<evidence type="ECO:0000256" key="1">
    <source>
        <dbReference type="ARBA" id="ARBA00004496"/>
    </source>
</evidence>
<keyword evidence="9 10" id="KW-0131">Cell cycle</keyword>
<protein>
    <recommendedName>
        <fullName evidence="10 11">Tyrosine recombinase XerC</fullName>
    </recommendedName>
</protein>
<dbReference type="Gene3D" id="1.10.150.130">
    <property type="match status" value="1"/>
</dbReference>
<dbReference type="GO" id="GO:0003677">
    <property type="term" value="F:DNA binding"/>
    <property type="evidence" value="ECO:0007669"/>
    <property type="project" value="UniProtKB-UniRule"/>
</dbReference>
<dbReference type="InterPro" id="IPR004107">
    <property type="entry name" value="Integrase_SAM-like_N"/>
</dbReference>
<dbReference type="InterPro" id="IPR013762">
    <property type="entry name" value="Integrase-like_cat_sf"/>
</dbReference>
<dbReference type="InterPro" id="IPR011931">
    <property type="entry name" value="Recomb_XerC"/>
</dbReference>
<keyword evidence="7 10" id="KW-0238">DNA-binding</keyword>
<feature type="active site" evidence="10">
    <location>
        <position position="235"/>
    </location>
</feature>
<gene>
    <name evidence="10 14" type="primary">xerC</name>
    <name evidence="14" type="ORF">ENU28_00965</name>
</gene>
<dbReference type="GO" id="GO:0006313">
    <property type="term" value="P:DNA transposition"/>
    <property type="evidence" value="ECO:0007669"/>
    <property type="project" value="UniProtKB-UniRule"/>
</dbReference>
<dbReference type="EMBL" id="DTBX01000035">
    <property type="protein sequence ID" value="HGQ55019.1"/>
    <property type="molecule type" value="Genomic_DNA"/>
</dbReference>
<evidence type="ECO:0000256" key="5">
    <source>
        <dbReference type="ARBA" id="ARBA00022829"/>
    </source>
</evidence>
<dbReference type="GO" id="GO:0005737">
    <property type="term" value="C:cytoplasm"/>
    <property type="evidence" value="ECO:0007669"/>
    <property type="project" value="UniProtKB-SubCell"/>
</dbReference>
<comment type="caution">
    <text evidence="14">The sequence shown here is derived from an EMBL/GenBank/DDBJ whole genome shotgun (WGS) entry which is preliminary data.</text>
</comment>